<proteinExistence type="predicted"/>
<organism evidence="1">
    <name type="scientific">Podoviridae sp. ctsNK10</name>
    <dbReference type="NCBI Taxonomy" id="2826582"/>
    <lineage>
        <taxon>Viruses</taxon>
        <taxon>Duplodnaviria</taxon>
        <taxon>Heunggongvirae</taxon>
        <taxon>Uroviricota</taxon>
        <taxon>Caudoviricetes</taxon>
    </lineage>
</organism>
<sequence length="40" mass="4791">MSTATDFQTNQANPRILLHKNNIWRCTQKRLFQLCFPQLL</sequence>
<reference evidence="1" key="1">
    <citation type="journal article" date="2021" name="Proc. Natl. Acad. Sci. U.S.A.">
        <title>A Catalog of Tens of Thousands of Viruses from Human Metagenomes Reveals Hidden Associations with Chronic Diseases.</title>
        <authorList>
            <person name="Tisza M.J."/>
            <person name="Buck C.B."/>
        </authorList>
    </citation>
    <scope>NUCLEOTIDE SEQUENCE</scope>
    <source>
        <strain evidence="1">CtsNK10</strain>
    </source>
</reference>
<evidence type="ECO:0000313" key="1">
    <source>
        <dbReference type="EMBL" id="DAD95190.1"/>
    </source>
</evidence>
<protein>
    <submittedName>
        <fullName evidence="1">Uncharacterized protein</fullName>
    </submittedName>
</protein>
<accession>A0A8S5NKC5</accession>
<name>A0A8S5NKC5_9CAUD</name>
<dbReference type="EMBL" id="BK015191">
    <property type="protein sequence ID" value="DAD95190.1"/>
    <property type="molecule type" value="Genomic_DNA"/>
</dbReference>